<dbReference type="RefSeq" id="WP_308986131.1">
    <property type="nucleotide sequence ID" value="NZ_JARXIC010000029.1"/>
</dbReference>
<dbReference type="EMBL" id="JARXIC010000029">
    <property type="protein sequence ID" value="MDQ8195682.1"/>
    <property type="molecule type" value="Genomic_DNA"/>
</dbReference>
<evidence type="ECO:0000313" key="3">
    <source>
        <dbReference type="Proteomes" id="UP001243717"/>
    </source>
</evidence>
<protein>
    <recommendedName>
        <fullName evidence="4">DUF3375 domain-containing protein</fullName>
    </recommendedName>
</protein>
<organism evidence="2 3">
    <name type="scientific">Thalassobacterium sedimentorum</name>
    <dbReference type="NCBI Taxonomy" id="3041258"/>
    <lineage>
        <taxon>Bacteria</taxon>
        <taxon>Pseudomonadati</taxon>
        <taxon>Verrucomicrobiota</taxon>
        <taxon>Opitutia</taxon>
        <taxon>Puniceicoccales</taxon>
        <taxon>Coraliomargaritaceae</taxon>
        <taxon>Thalassobacterium</taxon>
    </lineage>
</organism>
<sequence>MANHSRQFLHLFQKRYRDPVEVFFRNRDRELTTTEVFESFDQDTVRELLRLNVLLEEDSGFRLDERVEGFLEQMLEAGDAAPVEWLETDLKEFDRWEGFYHQTNDLSQQNRCIAKLVRILKQLRNRLLRQNNELQRAADYDYRTESNYEVKEAKLQWRLEETEALRTVLGEVDIRMKQATVFQINRDTALLQARSQMIEAILSVGQKVIQSLQQIAEYLNRVRRDYARVRKLIQLQDLIDRYELDTQSNVAEVAETLEGPLVTSFNFHTVLAPNLLDENPAMLARVLAKQGIADAGENARRVVLPRMEAPAEPEILIDAEELIEDFSNQERDLFAYLANVKLDGEHLEIERRISLFCEILTTTDLLNRCKVNDGRSRRIDEWEYLEVLPLPSH</sequence>
<accession>A0ABU1ALU4</accession>
<keyword evidence="1" id="KW-0175">Coiled coil</keyword>
<keyword evidence="3" id="KW-1185">Reference proteome</keyword>
<evidence type="ECO:0000256" key="1">
    <source>
        <dbReference type="SAM" id="Coils"/>
    </source>
</evidence>
<name>A0ABU1ALU4_9BACT</name>
<proteinExistence type="predicted"/>
<gene>
    <name evidence="2" type="ORF">QEH59_14705</name>
</gene>
<comment type="caution">
    <text evidence="2">The sequence shown here is derived from an EMBL/GenBank/DDBJ whole genome shotgun (WGS) entry which is preliminary data.</text>
</comment>
<feature type="coiled-coil region" evidence="1">
    <location>
        <begin position="113"/>
        <end position="140"/>
    </location>
</feature>
<dbReference type="Proteomes" id="UP001243717">
    <property type="component" value="Unassembled WGS sequence"/>
</dbReference>
<evidence type="ECO:0008006" key="4">
    <source>
        <dbReference type="Google" id="ProtNLM"/>
    </source>
</evidence>
<evidence type="ECO:0000313" key="2">
    <source>
        <dbReference type="EMBL" id="MDQ8195682.1"/>
    </source>
</evidence>
<reference evidence="2 3" key="1">
    <citation type="submission" date="2023-04" db="EMBL/GenBank/DDBJ databases">
        <title>A novel bacteria isolated from coastal sediment.</title>
        <authorList>
            <person name="Liu X.-J."/>
            <person name="Du Z.-J."/>
        </authorList>
    </citation>
    <scope>NUCLEOTIDE SEQUENCE [LARGE SCALE GENOMIC DNA]</scope>
    <source>
        <strain evidence="2 3">SDUM461004</strain>
    </source>
</reference>